<protein>
    <submittedName>
        <fullName evidence="2">Uncharacterized protein</fullName>
    </submittedName>
</protein>
<comment type="caution">
    <text evidence="2">The sequence shown here is derived from an EMBL/GenBank/DDBJ whole genome shotgun (WGS) entry which is preliminary data.</text>
</comment>
<feature type="signal peptide" evidence="1">
    <location>
        <begin position="1"/>
        <end position="19"/>
    </location>
</feature>
<keyword evidence="1" id="KW-0732">Signal</keyword>
<feature type="chain" id="PRO_5036461421" evidence="1">
    <location>
        <begin position="20"/>
        <end position="85"/>
    </location>
</feature>
<evidence type="ECO:0000256" key="1">
    <source>
        <dbReference type="SAM" id="SignalP"/>
    </source>
</evidence>
<keyword evidence="3" id="KW-1185">Reference proteome</keyword>
<sequence>MKSVEFLVMLAVLTSGVNCHSVLFTYSSWPMANSFTLFADVKAWRCSNTSEEGAQVPEASQPEVVAMGSDVKVDNTWSVRGAIYI</sequence>
<name>A0A8X7PR42_BRACI</name>
<evidence type="ECO:0000313" key="3">
    <source>
        <dbReference type="Proteomes" id="UP000886595"/>
    </source>
</evidence>
<dbReference type="EMBL" id="JAAMPC010000015">
    <property type="protein sequence ID" value="KAG2256085.1"/>
    <property type="molecule type" value="Genomic_DNA"/>
</dbReference>
<evidence type="ECO:0000313" key="2">
    <source>
        <dbReference type="EMBL" id="KAG2256085.1"/>
    </source>
</evidence>
<dbReference type="Proteomes" id="UP000886595">
    <property type="component" value="Unassembled WGS sequence"/>
</dbReference>
<dbReference type="AlphaFoldDB" id="A0A8X7PR42"/>
<proteinExistence type="predicted"/>
<reference evidence="2 3" key="1">
    <citation type="submission" date="2020-02" db="EMBL/GenBank/DDBJ databases">
        <authorList>
            <person name="Ma Q."/>
            <person name="Huang Y."/>
            <person name="Song X."/>
            <person name="Pei D."/>
        </authorList>
    </citation>
    <scope>NUCLEOTIDE SEQUENCE [LARGE SCALE GENOMIC DNA]</scope>
    <source>
        <strain evidence="2">Sxm20200214</strain>
        <tissue evidence="2">Leaf</tissue>
    </source>
</reference>
<accession>A0A8X7PR42</accession>
<gene>
    <name evidence="2" type="ORF">Bca52824_075379</name>
</gene>
<organism evidence="2 3">
    <name type="scientific">Brassica carinata</name>
    <name type="common">Ethiopian mustard</name>
    <name type="synonym">Abyssinian cabbage</name>
    <dbReference type="NCBI Taxonomy" id="52824"/>
    <lineage>
        <taxon>Eukaryota</taxon>
        <taxon>Viridiplantae</taxon>
        <taxon>Streptophyta</taxon>
        <taxon>Embryophyta</taxon>
        <taxon>Tracheophyta</taxon>
        <taxon>Spermatophyta</taxon>
        <taxon>Magnoliopsida</taxon>
        <taxon>eudicotyledons</taxon>
        <taxon>Gunneridae</taxon>
        <taxon>Pentapetalae</taxon>
        <taxon>rosids</taxon>
        <taxon>malvids</taxon>
        <taxon>Brassicales</taxon>
        <taxon>Brassicaceae</taxon>
        <taxon>Brassiceae</taxon>
        <taxon>Brassica</taxon>
    </lineage>
</organism>